<accession>A0A8C4HW51</accession>
<dbReference type="Ensembl" id="ENSDLAT00005050773.2">
    <property type="protein sequence ID" value="ENSDLAP00005047625.1"/>
    <property type="gene ID" value="ENSDLAG00005020971.2"/>
</dbReference>
<keyword evidence="3" id="KW-1185">Reference proteome</keyword>
<keyword evidence="1" id="KW-0472">Membrane</keyword>
<name>A0A8C4HW51_DICLA</name>
<sequence length="134" mass="14873">MGTIFLFFDARSLLTLSTQAKGARGGGRSDGKREHRKISNIQLKFNRTNIGHFRICIISHLWSPDLTNSSALPPNQRIPAGFDELSFFNHYCLFFSFGLGSIPVLTMLTVLSVFCSTVFSHLSVHLFSMTGASD</sequence>
<organism evidence="2 3">
    <name type="scientific">Dicentrarchus labrax</name>
    <name type="common">European seabass</name>
    <name type="synonym">Morone labrax</name>
    <dbReference type="NCBI Taxonomy" id="13489"/>
    <lineage>
        <taxon>Eukaryota</taxon>
        <taxon>Metazoa</taxon>
        <taxon>Chordata</taxon>
        <taxon>Craniata</taxon>
        <taxon>Vertebrata</taxon>
        <taxon>Euteleostomi</taxon>
        <taxon>Actinopterygii</taxon>
        <taxon>Neopterygii</taxon>
        <taxon>Teleostei</taxon>
        <taxon>Neoteleostei</taxon>
        <taxon>Acanthomorphata</taxon>
        <taxon>Eupercaria</taxon>
        <taxon>Moronidae</taxon>
        <taxon>Dicentrarchus</taxon>
    </lineage>
</organism>
<reference evidence="2" key="1">
    <citation type="submission" date="2025-08" db="UniProtKB">
        <authorList>
            <consortium name="Ensembl"/>
        </authorList>
    </citation>
    <scope>IDENTIFICATION</scope>
</reference>
<proteinExistence type="predicted"/>
<evidence type="ECO:0000256" key="1">
    <source>
        <dbReference type="SAM" id="Phobius"/>
    </source>
</evidence>
<dbReference type="AlphaFoldDB" id="A0A8C4HW51"/>
<protein>
    <submittedName>
        <fullName evidence="2">Uncharacterized protein</fullName>
    </submittedName>
</protein>
<keyword evidence="1" id="KW-0812">Transmembrane</keyword>
<evidence type="ECO:0000313" key="2">
    <source>
        <dbReference type="Ensembl" id="ENSDLAP00005047625.1"/>
    </source>
</evidence>
<dbReference type="Proteomes" id="UP000694389">
    <property type="component" value="Unassembled WGS sequence"/>
</dbReference>
<keyword evidence="1" id="KW-1133">Transmembrane helix</keyword>
<reference evidence="2" key="2">
    <citation type="submission" date="2025-09" db="UniProtKB">
        <authorList>
            <consortium name="Ensembl"/>
        </authorList>
    </citation>
    <scope>IDENTIFICATION</scope>
</reference>
<evidence type="ECO:0000313" key="3">
    <source>
        <dbReference type="Proteomes" id="UP000694389"/>
    </source>
</evidence>
<feature type="transmembrane region" description="Helical" evidence="1">
    <location>
        <begin position="93"/>
        <end position="119"/>
    </location>
</feature>